<dbReference type="Pfam" id="PF22571">
    <property type="entry name" value="LiaI-LiaF-TM_PspC"/>
    <property type="match status" value="1"/>
</dbReference>
<sequence length="877" mass="96388">MKKNISINLQGLIFHIEEDGYEVLQRYLQDVKAHFNTYRGHEEIVADIESRIAELFAARLSTTKQVITLEDVDAMVAKMGRVQDFQQAGSLDDDDDAADVASYGAPVGAGAASGYAASSNAASTGTAADTEPRRLYRDMANRKIAGVCAGLARYFGIEALWVRLGFLIFLIALPILFDNIGADHLDEQFPLWTVLAYVILWIALPKRYDGTPESHEDPTFKKLFRDTDNGKVGGVSAGLAAYFKIDVVLVRILFILFVFAGGFAIPLYIVLWILVPEAKTVGDKMRMRGDAVTLSSLDETARNNAFEAGYVDRTNRPVGTFLEELARNLRPLVNFLGTAIRWFAAAMLIIFGFSLLVGLITMMGVFLGWIPESQNIQFGDAPAFAMLAGVPGWMVVSSFLAAGIPILLMLLLGVGLIARRSIVSRTVGLSLLGLWLLGVLGAIMGGMHLSREFQERGSYTVERNLGNLASPTLLLTTRSLDYDHDRTPDLRIVAADSGNLVRLTEEYQAEGPDEATASSTARASIGYRATVRDSSVILDDRFTFKKGAVYRNQELALTLRLPRNKRYRLSQDFVYLLPSEAFVDGIQPEDAWKHVYQLRGNELECLDCTAEDLSNGRDSEDDEDDEDRDELDINVNGERVRISMDGDIEDEDVSFSTSAEEYGSARRNFSEQGFQRLDVSGAYRVVVREGSTFQVKAAGSERQLNDMEVSRSGSELVIQPRRKGMFGNWKNKDDQRVLVEIEMPTLQGLEVSGAVRTKVMGFENLNDLRVSQSGASHLWFEGDCRTLGLDLSGACYTNLKGRASKLRLNASGASRVLAASFPVETASVDLSGVSKARLEVSQSLEAEVSGASEVRYSGNPNSVRTDDSGAGNVRRVN</sequence>
<feature type="transmembrane region" description="Helical" evidence="7">
    <location>
        <begin position="342"/>
        <end position="370"/>
    </location>
</feature>
<evidence type="ECO:0000256" key="4">
    <source>
        <dbReference type="ARBA" id="ARBA00022989"/>
    </source>
</evidence>
<evidence type="ECO:0008006" key="14">
    <source>
        <dbReference type="Google" id="ProtNLM"/>
    </source>
</evidence>
<evidence type="ECO:0000256" key="6">
    <source>
        <dbReference type="SAM" id="MobiDB-lite"/>
    </source>
</evidence>
<dbReference type="InterPro" id="IPR054321">
    <property type="entry name" value="PspC-rel_TM"/>
</dbReference>
<feature type="transmembrane region" description="Helical" evidence="7">
    <location>
        <begin position="429"/>
        <end position="449"/>
    </location>
</feature>
<keyword evidence="3 7" id="KW-0812">Transmembrane</keyword>
<feature type="domain" description="Phage shock protein PspC N-terminal" evidence="8">
    <location>
        <begin position="133"/>
        <end position="206"/>
    </location>
</feature>
<feature type="domain" description="PspC-related transmembrane region" evidence="10">
    <location>
        <begin position="310"/>
        <end position="453"/>
    </location>
</feature>
<evidence type="ECO:0000256" key="5">
    <source>
        <dbReference type="ARBA" id="ARBA00023136"/>
    </source>
</evidence>
<evidence type="ECO:0000259" key="9">
    <source>
        <dbReference type="Pfam" id="PF10988"/>
    </source>
</evidence>
<comment type="subcellular location">
    <subcellularLocation>
        <location evidence="1">Cell membrane</location>
        <topology evidence="1">Single-pass membrane protein</topology>
    </subcellularLocation>
</comment>
<dbReference type="Pfam" id="PF10988">
    <property type="entry name" value="DUF2807"/>
    <property type="match status" value="1"/>
</dbReference>
<feature type="transmembrane region" description="Helical" evidence="7">
    <location>
        <begin position="160"/>
        <end position="177"/>
    </location>
</feature>
<proteinExistence type="predicted"/>
<evidence type="ECO:0000259" key="10">
    <source>
        <dbReference type="Pfam" id="PF22571"/>
    </source>
</evidence>
<dbReference type="InterPro" id="IPR052027">
    <property type="entry name" value="PspC"/>
</dbReference>
<dbReference type="EMBL" id="BAABHA010000008">
    <property type="protein sequence ID" value="GAA4384095.1"/>
    <property type="molecule type" value="Genomic_DNA"/>
</dbReference>
<evidence type="ECO:0000259" key="8">
    <source>
        <dbReference type="Pfam" id="PF04024"/>
    </source>
</evidence>
<evidence type="ECO:0000256" key="1">
    <source>
        <dbReference type="ARBA" id="ARBA00004162"/>
    </source>
</evidence>
<evidence type="ECO:0000313" key="13">
    <source>
        <dbReference type="Proteomes" id="UP001500454"/>
    </source>
</evidence>
<comment type="caution">
    <text evidence="12">The sequence shown here is derived from an EMBL/GenBank/DDBJ whole genome shotgun (WGS) entry which is preliminary data.</text>
</comment>
<evidence type="ECO:0000256" key="7">
    <source>
        <dbReference type="SAM" id="Phobius"/>
    </source>
</evidence>
<keyword evidence="13" id="KW-1185">Reference proteome</keyword>
<protein>
    <recommendedName>
        <fullName evidence="14">PspC domain-containing protein</fullName>
    </recommendedName>
</protein>
<feature type="region of interest" description="Disordered" evidence="6">
    <location>
        <begin position="854"/>
        <end position="877"/>
    </location>
</feature>
<evidence type="ECO:0000256" key="2">
    <source>
        <dbReference type="ARBA" id="ARBA00022475"/>
    </source>
</evidence>
<keyword evidence="5 7" id="KW-0472">Membrane</keyword>
<dbReference type="Proteomes" id="UP001500454">
    <property type="component" value="Unassembled WGS sequence"/>
</dbReference>
<dbReference type="Gene3D" id="2.160.20.120">
    <property type="match status" value="1"/>
</dbReference>
<dbReference type="PANTHER" id="PTHR33885:SF3">
    <property type="entry name" value="PHAGE SHOCK PROTEIN C"/>
    <property type="match status" value="1"/>
</dbReference>
<keyword evidence="2" id="KW-1003">Cell membrane</keyword>
<evidence type="ECO:0000256" key="3">
    <source>
        <dbReference type="ARBA" id="ARBA00022692"/>
    </source>
</evidence>
<feature type="domain" description="PspC-related ToastRack" evidence="11">
    <location>
        <begin position="491"/>
        <end position="610"/>
    </location>
</feature>
<feature type="domain" description="Putative auto-transporter adhesin head GIN" evidence="9">
    <location>
        <begin position="674"/>
        <end position="860"/>
    </location>
</feature>
<dbReference type="Pfam" id="PF22744">
    <property type="entry name" value="Toast-rack_PspC-Cterm"/>
    <property type="match status" value="1"/>
</dbReference>
<gene>
    <name evidence="12" type="ORF">GCM10023186_25960</name>
</gene>
<evidence type="ECO:0000313" key="12">
    <source>
        <dbReference type="EMBL" id="GAA4384095.1"/>
    </source>
</evidence>
<dbReference type="InterPro" id="IPR007168">
    <property type="entry name" value="Phageshock_PspC_N"/>
</dbReference>
<name>A0ABP8J3Q8_9BACT</name>
<keyword evidence="4 7" id="KW-1133">Transmembrane helix</keyword>
<dbReference type="Pfam" id="PF04024">
    <property type="entry name" value="PspC"/>
    <property type="match status" value="2"/>
</dbReference>
<evidence type="ECO:0000259" key="11">
    <source>
        <dbReference type="Pfam" id="PF22744"/>
    </source>
</evidence>
<feature type="domain" description="Phage shock protein PspC N-terminal" evidence="8">
    <location>
        <begin position="221"/>
        <end position="278"/>
    </location>
</feature>
<accession>A0ABP8J3Q8</accession>
<organism evidence="12 13">
    <name type="scientific">Hymenobacter koreensis</name>
    <dbReference type="NCBI Taxonomy" id="1084523"/>
    <lineage>
        <taxon>Bacteria</taxon>
        <taxon>Pseudomonadati</taxon>
        <taxon>Bacteroidota</taxon>
        <taxon>Cytophagia</taxon>
        <taxon>Cytophagales</taxon>
        <taxon>Hymenobacteraceae</taxon>
        <taxon>Hymenobacter</taxon>
    </lineage>
</organism>
<feature type="transmembrane region" description="Helical" evidence="7">
    <location>
        <begin position="251"/>
        <end position="275"/>
    </location>
</feature>
<reference evidence="13" key="1">
    <citation type="journal article" date="2019" name="Int. J. Syst. Evol. Microbiol.">
        <title>The Global Catalogue of Microorganisms (GCM) 10K type strain sequencing project: providing services to taxonomists for standard genome sequencing and annotation.</title>
        <authorList>
            <consortium name="The Broad Institute Genomics Platform"/>
            <consortium name="The Broad Institute Genome Sequencing Center for Infectious Disease"/>
            <person name="Wu L."/>
            <person name="Ma J."/>
        </authorList>
    </citation>
    <scope>NUCLEOTIDE SEQUENCE [LARGE SCALE GENOMIC DNA]</scope>
    <source>
        <strain evidence="13">JCM 17924</strain>
    </source>
</reference>
<dbReference type="PANTHER" id="PTHR33885">
    <property type="entry name" value="PHAGE SHOCK PROTEIN C"/>
    <property type="match status" value="1"/>
</dbReference>
<dbReference type="InterPro" id="IPR054319">
    <property type="entry name" value="PspC-rel_ToastRack"/>
</dbReference>
<dbReference type="InterPro" id="IPR021255">
    <property type="entry name" value="DUF2807"/>
</dbReference>
<dbReference type="RefSeq" id="WP_345224831.1">
    <property type="nucleotide sequence ID" value="NZ_BAABHA010000008.1"/>
</dbReference>
<feature type="transmembrane region" description="Helical" evidence="7">
    <location>
        <begin position="390"/>
        <end position="417"/>
    </location>
</feature>